<accession>A0A023FZ30</accession>
<dbReference type="InterPro" id="IPR012674">
    <property type="entry name" value="Calycin"/>
</dbReference>
<evidence type="ECO:0000313" key="2">
    <source>
        <dbReference type="EMBL" id="JAC26782.1"/>
    </source>
</evidence>
<dbReference type="AlphaFoldDB" id="A0A023FZ30"/>
<dbReference type="EMBL" id="GBBL01000538">
    <property type="protein sequence ID" value="JAC26782.1"/>
    <property type="molecule type" value="mRNA"/>
</dbReference>
<proteinExistence type="evidence at transcript level"/>
<organism evidence="2">
    <name type="scientific">Amblyomma parvum</name>
    <name type="common">South American tick</name>
    <dbReference type="NCBI Taxonomy" id="251391"/>
    <lineage>
        <taxon>Eukaryota</taxon>
        <taxon>Metazoa</taxon>
        <taxon>Ecdysozoa</taxon>
        <taxon>Arthropoda</taxon>
        <taxon>Chelicerata</taxon>
        <taxon>Arachnida</taxon>
        <taxon>Acari</taxon>
        <taxon>Parasitiformes</taxon>
        <taxon>Ixodida</taxon>
        <taxon>Ixodoidea</taxon>
        <taxon>Ixodidae</taxon>
        <taxon>Amblyomminae</taxon>
        <taxon>Amblyomma</taxon>
    </lineage>
</organism>
<keyword evidence="1" id="KW-0732">Signal</keyword>
<dbReference type="InterPro" id="IPR002970">
    <property type="entry name" value="Tick_his-bd"/>
</dbReference>
<dbReference type="Pfam" id="PF02098">
    <property type="entry name" value="His_binding"/>
    <property type="match status" value="1"/>
</dbReference>
<feature type="signal peptide" evidence="1">
    <location>
        <begin position="1"/>
        <end position="22"/>
    </location>
</feature>
<evidence type="ECO:0000256" key="1">
    <source>
        <dbReference type="SAM" id="SignalP"/>
    </source>
</evidence>
<feature type="chain" id="PRO_5001515790" evidence="1">
    <location>
        <begin position="23"/>
        <end position="207"/>
    </location>
</feature>
<reference evidence="2" key="1">
    <citation type="submission" date="2014-03" db="EMBL/GenBank/DDBJ databases">
        <title>The sialotranscriptome of Amblyomma triste, Amblyomma parvum and Amblyomma cajennense ticks, uncovered by 454-based RNA-seq.</title>
        <authorList>
            <person name="Garcia G.R."/>
            <person name="Gardinassi L.G."/>
            <person name="Ribeiro J.M."/>
            <person name="Anatrielo E."/>
            <person name="Ferreira B.R."/>
            <person name="Moreira H.N."/>
            <person name="Mafra C."/>
            <person name="Olegario M.M."/>
            <person name="Szabo P.J."/>
            <person name="Miranda-Santos I.K."/>
            <person name="Maruyama S.R."/>
        </authorList>
    </citation>
    <scope>NUCLEOTIDE SEQUENCE</scope>
    <source>
        <strain evidence="2">Araguapaz</strain>
        <tissue evidence="2">Salivary glands</tissue>
    </source>
</reference>
<dbReference type="SUPFAM" id="SSF50814">
    <property type="entry name" value="Lipocalins"/>
    <property type="match status" value="1"/>
</dbReference>
<protein>
    <submittedName>
        <fullName evidence="2">Putative secreted protein</fullName>
    </submittedName>
</protein>
<dbReference type="Gene3D" id="2.40.128.20">
    <property type="match status" value="1"/>
</dbReference>
<dbReference type="GO" id="GO:0030682">
    <property type="term" value="P:symbiont-mediated perturbation of host defenses"/>
    <property type="evidence" value="ECO:0007669"/>
    <property type="project" value="InterPro"/>
</dbReference>
<sequence length="207" mass="23776">MPSTASMFVLLRLLFQCIEVQGTPSEFETDARKVLFPPSSYWLYRRSTNVVDTSFTSNKHCVEIEYVQYNDTSDIAALDARNDRRHEHWEARMYTVSVKQSEGNVLQYTPYENLADTGMATVEYEVLHVHQNACYIVERTSRKGAVAARSATGTHKCELWLKKEEEVGHQRPTYTPESQEACKQALDVLCAPLELVYYQRLCNPILP</sequence>
<dbReference type="GO" id="GO:0043176">
    <property type="term" value="F:amine binding"/>
    <property type="evidence" value="ECO:0007669"/>
    <property type="project" value="InterPro"/>
</dbReference>
<name>A0A023FZ30_AMBPA</name>